<dbReference type="PANTHER" id="PTHR37029:SF1">
    <property type="entry name" value="SSR1768 PROTEIN"/>
    <property type="match status" value="1"/>
</dbReference>
<comment type="caution">
    <text evidence="1">The sequence shown here is derived from an EMBL/GenBank/DDBJ whole genome shotgun (WGS) entry which is preliminary data.</text>
</comment>
<dbReference type="Pfam" id="PF10049">
    <property type="entry name" value="DUF2283"/>
    <property type="match status" value="1"/>
</dbReference>
<dbReference type="InterPro" id="IPR019270">
    <property type="entry name" value="DUF2283"/>
</dbReference>
<dbReference type="Proteomes" id="UP000277582">
    <property type="component" value="Unassembled WGS sequence"/>
</dbReference>
<reference evidence="1 2" key="1">
    <citation type="submission" date="2018-10" db="EMBL/GenBank/DDBJ databases">
        <title>Co-occurring genomic capacity for anaerobic methane metabolism and dissimilatory sulfite reduction discovered in the Korarchaeota.</title>
        <authorList>
            <person name="Mckay L.J."/>
            <person name="Dlakic M."/>
            <person name="Fields M.W."/>
            <person name="Delmont T.O."/>
            <person name="Eren A.M."/>
            <person name="Jay Z.J."/>
            <person name="Klingelsmith K.B."/>
            <person name="Rusch D.B."/>
            <person name="Inskeep W.P."/>
        </authorList>
    </citation>
    <scope>NUCLEOTIDE SEQUENCE [LARGE SCALE GENOMIC DNA]</scope>
    <source>
        <strain evidence="1 2">MDKW</strain>
    </source>
</reference>
<proteinExistence type="predicted"/>
<name>A0A3R9PGD7_9CREN</name>
<dbReference type="AlphaFoldDB" id="A0A3R9PGD7"/>
<dbReference type="EMBL" id="RCOS01000112">
    <property type="protein sequence ID" value="RSN73702.1"/>
    <property type="molecule type" value="Genomic_DNA"/>
</dbReference>
<dbReference type="RefSeq" id="WP_125671782.1">
    <property type="nucleotide sequence ID" value="NZ_RCOS01000112.1"/>
</dbReference>
<dbReference type="PANTHER" id="PTHR37029">
    <property type="entry name" value="SSR1768 PROTEIN"/>
    <property type="match status" value="1"/>
</dbReference>
<gene>
    <name evidence="1" type="ORF">D6D85_09665</name>
</gene>
<evidence type="ECO:0000313" key="1">
    <source>
        <dbReference type="EMBL" id="RSN73702.1"/>
    </source>
</evidence>
<organism evidence="1 2">
    <name type="scientific">Candidatus Methanodesulfokora washburnensis</name>
    <dbReference type="NCBI Taxonomy" id="2478471"/>
    <lineage>
        <taxon>Archaea</taxon>
        <taxon>Thermoproteota</taxon>
        <taxon>Candidatus Korarchaeia</taxon>
        <taxon>Candidatus Korarchaeia incertae sedis</taxon>
        <taxon>Candidatus Methanodesulfokora</taxon>
    </lineage>
</organism>
<sequence>MDLIIRYDPEADVLVIKLKEGSLVDEELLDNDVILGYDSEGNIVSMEILDASRKGLMNALFELAKSRKEETRFLLSKIDG</sequence>
<evidence type="ECO:0000313" key="2">
    <source>
        <dbReference type="Proteomes" id="UP000277582"/>
    </source>
</evidence>
<protein>
    <submittedName>
        <fullName evidence="1">DUF2283 domain-containing protein</fullName>
    </submittedName>
</protein>
<keyword evidence="2" id="KW-1185">Reference proteome</keyword>
<accession>A0A3R9PGD7</accession>